<comment type="caution">
    <text evidence="2">The sequence shown here is derived from an EMBL/GenBank/DDBJ whole genome shotgun (WGS) entry which is preliminary data.</text>
</comment>
<keyword evidence="3" id="KW-1185">Reference proteome</keyword>
<dbReference type="EMBL" id="BAABHS010000050">
    <property type="protein sequence ID" value="GAA4993704.1"/>
    <property type="molecule type" value="Genomic_DNA"/>
</dbReference>
<proteinExistence type="predicted"/>
<evidence type="ECO:0000313" key="3">
    <source>
        <dbReference type="Proteomes" id="UP001500466"/>
    </source>
</evidence>
<name>A0ABP9ICD4_9ACTN</name>
<dbReference type="Proteomes" id="UP001500466">
    <property type="component" value="Unassembled WGS sequence"/>
</dbReference>
<evidence type="ECO:0000313" key="2">
    <source>
        <dbReference type="EMBL" id="GAA4993704.1"/>
    </source>
</evidence>
<feature type="compositionally biased region" description="Low complexity" evidence="1">
    <location>
        <begin position="1"/>
        <end position="15"/>
    </location>
</feature>
<reference evidence="3" key="1">
    <citation type="journal article" date="2019" name="Int. J. Syst. Evol. Microbiol.">
        <title>The Global Catalogue of Microorganisms (GCM) 10K type strain sequencing project: providing services to taxonomists for standard genome sequencing and annotation.</title>
        <authorList>
            <consortium name="The Broad Institute Genomics Platform"/>
            <consortium name="The Broad Institute Genome Sequencing Center for Infectious Disease"/>
            <person name="Wu L."/>
            <person name="Ma J."/>
        </authorList>
    </citation>
    <scope>NUCLEOTIDE SEQUENCE [LARGE SCALE GENOMIC DNA]</scope>
    <source>
        <strain evidence="3">JCM 17986</strain>
    </source>
</reference>
<evidence type="ECO:0000256" key="1">
    <source>
        <dbReference type="SAM" id="MobiDB-lite"/>
    </source>
</evidence>
<accession>A0ABP9ICD4</accession>
<gene>
    <name evidence="2" type="ORF">GCM10023205_77970</name>
</gene>
<feature type="region of interest" description="Disordered" evidence="1">
    <location>
        <begin position="1"/>
        <end position="67"/>
    </location>
</feature>
<sequence length="67" mass="6769">MPSRVTAVTAVTATAERTGSKRRPTTPEPPGRNAPPHAGGGPSRTPTRILVRNHPAASGKLSGGGFA</sequence>
<protein>
    <submittedName>
        <fullName evidence="2">Uncharacterized protein</fullName>
    </submittedName>
</protein>
<organism evidence="2 3">
    <name type="scientific">Yinghuangia aomiensis</name>
    <dbReference type="NCBI Taxonomy" id="676205"/>
    <lineage>
        <taxon>Bacteria</taxon>
        <taxon>Bacillati</taxon>
        <taxon>Actinomycetota</taxon>
        <taxon>Actinomycetes</taxon>
        <taxon>Kitasatosporales</taxon>
        <taxon>Streptomycetaceae</taxon>
        <taxon>Yinghuangia</taxon>
    </lineage>
</organism>